<keyword evidence="12" id="KW-1003">Cell membrane</keyword>
<evidence type="ECO:0000256" key="12">
    <source>
        <dbReference type="HAMAP-Rule" id="MF_00038"/>
    </source>
</evidence>
<dbReference type="PROSITE" id="PS01347">
    <property type="entry name" value="MRAY_1"/>
    <property type="match status" value="1"/>
</dbReference>
<keyword evidence="10 12" id="KW-0131">Cell cycle</keyword>
<proteinExistence type="inferred from homology"/>
<dbReference type="Pfam" id="PF00953">
    <property type="entry name" value="Glycos_transf_4"/>
    <property type="match status" value="1"/>
</dbReference>
<accession>A0A1D7TM50</accession>
<dbReference type="PANTHER" id="PTHR22926:SF5">
    <property type="entry name" value="PHOSPHO-N-ACETYLMURAMOYL-PENTAPEPTIDE-TRANSFERASE HOMOLOG"/>
    <property type="match status" value="1"/>
</dbReference>
<feature type="transmembrane region" description="Helical" evidence="12">
    <location>
        <begin position="194"/>
        <end position="213"/>
    </location>
</feature>
<keyword evidence="3 12" id="KW-0132">Cell division</keyword>
<dbReference type="RefSeq" id="WP_069478643.1">
    <property type="nucleotide sequence ID" value="NZ_CP017111.1"/>
</dbReference>
<evidence type="ECO:0000256" key="3">
    <source>
        <dbReference type="ARBA" id="ARBA00022618"/>
    </source>
</evidence>
<evidence type="ECO:0000256" key="5">
    <source>
        <dbReference type="ARBA" id="ARBA00022692"/>
    </source>
</evidence>
<dbReference type="GO" id="GO:0071555">
    <property type="term" value="P:cell wall organization"/>
    <property type="evidence" value="ECO:0007669"/>
    <property type="project" value="UniProtKB-KW"/>
</dbReference>
<organism evidence="15 16">
    <name type="scientific">Sulfurospirillum halorespirans DSM 13726</name>
    <dbReference type="NCBI Taxonomy" id="1193502"/>
    <lineage>
        <taxon>Bacteria</taxon>
        <taxon>Pseudomonadati</taxon>
        <taxon>Campylobacterota</taxon>
        <taxon>Epsilonproteobacteria</taxon>
        <taxon>Campylobacterales</taxon>
        <taxon>Sulfurospirillaceae</taxon>
        <taxon>Sulfurospirillum</taxon>
    </lineage>
</organism>
<evidence type="ECO:0000256" key="13">
    <source>
        <dbReference type="NCBIfam" id="TIGR00445"/>
    </source>
</evidence>
<dbReference type="PATRIC" id="fig|1193502.14.peg.2308"/>
<dbReference type="InterPro" id="IPR000715">
    <property type="entry name" value="Glycosyl_transferase_4"/>
</dbReference>
<evidence type="ECO:0000256" key="6">
    <source>
        <dbReference type="ARBA" id="ARBA00022960"/>
    </source>
</evidence>
<feature type="transmembrane region" description="Helical" evidence="12">
    <location>
        <begin position="233"/>
        <end position="250"/>
    </location>
</feature>
<dbReference type="GO" id="GO:0009252">
    <property type="term" value="P:peptidoglycan biosynthetic process"/>
    <property type="evidence" value="ECO:0007669"/>
    <property type="project" value="UniProtKB-UniRule"/>
</dbReference>
<dbReference type="GO" id="GO:0051301">
    <property type="term" value="P:cell division"/>
    <property type="evidence" value="ECO:0007669"/>
    <property type="project" value="UniProtKB-KW"/>
</dbReference>
<dbReference type="GO" id="GO:0046872">
    <property type="term" value="F:metal ion binding"/>
    <property type="evidence" value="ECO:0007669"/>
    <property type="project" value="UniProtKB-KW"/>
</dbReference>
<comment type="subcellular location">
    <subcellularLocation>
        <location evidence="12">Cell membrane</location>
        <topology evidence="12">Multi-pass membrane protein</topology>
    </subcellularLocation>
    <subcellularLocation>
        <location evidence="1">Membrane</location>
        <topology evidence="1">Multi-pass membrane protein</topology>
    </subcellularLocation>
</comment>
<comment type="catalytic activity">
    <reaction evidence="12">
        <text>UDP-N-acetyl-alpha-D-muramoyl-L-alanyl-gamma-D-glutamyl-meso-2,6-diaminopimeloyl-D-alanyl-D-alanine + di-trans,octa-cis-undecaprenyl phosphate = di-trans,octa-cis-undecaprenyl diphospho-N-acetyl-alpha-D-muramoyl-L-alanyl-D-glutamyl-meso-2,6-diaminopimeloyl-D-alanyl-D-alanine + UMP</text>
        <dbReference type="Rhea" id="RHEA:28386"/>
        <dbReference type="ChEBI" id="CHEBI:57865"/>
        <dbReference type="ChEBI" id="CHEBI:60392"/>
        <dbReference type="ChEBI" id="CHEBI:61386"/>
        <dbReference type="ChEBI" id="CHEBI:61387"/>
        <dbReference type="EC" id="2.7.8.13"/>
    </reaction>
</comment>
<protein>
    <recommendedName>
        <fullName evidence="12 13">Phospho-N-acetylmuramoyl-pentapeptide-transferase</fullName>
        <ecNumber evidence="12 13">2.7.8.13</ecNumber>
    </recommendedName>
    <alternativeName>
        <fullName evidence="12">UDP-MurNAc-pentapeptide phosphotransferase</fullName>
    </alternativeName>
</protein>
<sequence>MLYALYKLTSINLFQYITVRAGVAFFLAFILTIYLMPKFIKWAKSRNANQPIYSLAPQTHQQKGKTPTMGGIVFLCAATLSILMCARMNNLFVLSALACILLFGLIGMKDDLAKILGKSNTAGLTPRAKLGLQILASSVIALILYVALDLDTTFFVPFYKFPLFDMKLLALGFWILVMVSASNAVNLTDGLDGLATVPSILSILSLAVFVYVGGNAFLSSYLLLPKVGGSGEVVIVATAVMGSLVGFLWFNCYPAEIFMGDSGSLSIGAFIGYMAIISKNEILLLLIGFVFVLETVSVILQVGSFKTRKKRIFLMAPIHHHFEVKGWPENKIIVRFWIIALMSNLLALTALKIR</sequence>
<gene>
    <name evidence="12" type="primary">mraY</name>
    <name evidence="15" type="ORF">SHALO_2279</name>
</gene>
<keyword evidence="11 12" id="KW-0961">Cell wall biogenesis/degradation</keyword>
<evidence type="ECO:0000256" key="8">
    <source>
        <dbReference type="ARBA" id="ARBA00022989"/>
    </source>
</evidence>
<feature type="transmembrane region" description="Helical" evidence="12">
    <location>
        <begin position="66"/>
        <end position="84"/>
    </location>
</feature>
<dbReference type="EC" id="2.7.8.13" evidence="12 13"/>
<dbReference type="GO" id="GO:0051992">
    <property type="term" value="F:UDP-N-acetylmuramoyl-L-alanyl-D-glutamyl-meso-2,6-diaminopimelyl-D-alanyl-D-alanine:undecaprenyl-phosphate transferase activity"/>
    <property type="evidence" value="ECO:0007669"/>
    <property type="project" value="RHEA"/>
</dbReference>
<dbReference type="GO" id="GO:0008360">
    <property type="term" value="P:regulation of cell shape"/>
    <property type="evidence" value="ECO:0007669"/>
    <property type="project" value="UniProtKB-KW"/>
</dbReference>
<dbReference type="GO" id="GO:0005886">
    <property type="term" value="C:plasma membrane"/>
    <property type="evidence" value="ECO:0007669"/>
    <property type="project" value="UniProtKB-SubCell"/>
</dbReference>
<dbReference type="HAMAP" id="MF_00038">
    <property type="entry name" value="MraY"/>
    <property type="match status" value="1"/>
</dbReference>
<feature type="binding site" evidence="14">
    <location>
        <position position="261"/>
    </location>
    <ligand>
        <name>Mg(2+)</name>
        <dbReference type="ChEBI" id="CHEBI:18420"/>
    </ligand>
</feature>
<comment type="similarity">
    <text evidence="2 12">Belongs to the glycosyltransferase 4 family. MraY subfamily.</text>
</comment>
<comment type="function">
    <text evidence="12">Catalyzes the initial step of the lipid cycle reactions in the biosynthesis of the cell wall peptidoglycan: transfers peptidoglycan precursor phospho-MurNAc-pentapeptide from UDP-MurNAc-pentapeptide onto the lipid carrier undecaprenyl phosphate, yielding undecaprenyl-pyrophosphoryl-MurNAc-pentapeptide, known as lipid I.</text>
</comment>
<keyword evidence="4 12" id="KW-0808">Transferase</keyword>
<dbReference type="STRING" id="1193502.SHALO_2279"/>
<keyword evidence="9 12" id="KW-0472">Membrane</keyword>
<evidence type="ECO:0000256" key="1">
    <source>
        <dbReference type="ARBA" id="ARBA00004141"/>
    </source>
</evidence>
<feature type="transmembrane region" description="Helical" evidence="12">
    <location>
        <begin position="130"/>
        <end position="148"/>
    </location>
</feature>
<dbReference type="PANTHER" id="PTHR22926">
    <property type="entry name" value="PHOSPHO-N-ACETYLMURAMOYL-PENTAPEPTIDE-TRANSFERASE"/>
    <property type="match status" value="1"/>
</dbReference>
<evidence type="ECO:0000256" key="2">
    <source>
        <dbReference type="ARBA" id="ARBA00005583"/>
    </source>
</evidence>
<comment type="cofactor">
    <cofactor evidence="12 14">
        <name>Mg(2+)</name>
        <dbReference type="ChEBI" id="CHEBI:18420"/>
    </cofactor>
</comment>
<dbReference type="InterPro" id="IPR018480">
    <property type="entry name" value="PNAcMuramoyl-5peptid_Trfase_CS"/>
</dbReference>
<dbReference type="InterPro" id="IPR003524">
    <property type="entry name" value="PNAcMuramoyl-5peptid_Trfase"/>
</dbReference>
<dbReference type="NCBIfam" id="TIGR00445">
    <property type="entry name" value="mraY"/>
    <property type="match status" value="1"/>
</dbReference>
<dbReference type="AlphaFoldDB" id="A0A1D7TM50"/>
<reference evidence="16" key="1">
    <citation type="submission" date="2016-08" db="EMBL/GenBank/DDBJ databases">
        <title>Complete genome sequence of the organohalide-respiring Epsilonproteobacterium Sulfurospirillum halorespirans.</title>
        <authorList>
            <person name="Goris T."/>
            <person name="Zimmermann J."/>
            <person name="Schenz B."/>
            <person name="Lemos M."/>
            <person name="Hackermueller J."/>
            <person name="Diekert G."/>
        </authorList>
    </citation>
    <scope>NUCLEOTIDE SEQUENCE [LARGE SCALE GENOMIC DNA]</scope>
    <source>
        <strain>DSM 13726</strain>
        <strain evidence="16">PCE-M2</strain>
    </source>
</reference>
<evidence type="ECO:0000256" key="14">
    <source>
        <dbReference type="PIRSR" id="PIRSR600715-1"/>
    </source>
</evidence>
<keyword evidence="5 12" id="KW-0812">Transmembrane</keyword>
<evidence type="ECO:0000256" key="4">
    <source>
        <dbReference type="ARBA" id="ARBA00022679"/>
    </source>
</evidence>
<feature type="binding site" evidence="14">
    <location>
        <position position="186"/>
    </location>
    <ligand>
        <name>Mg(2+)</name>
        <dbReference type="ChEBI" id="CHEBI:18420"/>
    </ligand>
</feature>
<feature type="transmembrane region" description="Helical" evidence="12">
    <location>
        <begin position="257"/>
        <end position="276"/>
    </location>
</feature>
<dbReference type="GO" id="GO:0008963">
    <property type="term" value="F:phospho-N-acetylmuramoyl-pentapeptide-transferase activity"/>
    <property type="evidence" value="ECO:0007669"/>
    <property type="project" value="UniProtKB-UniRule"/>
</dbReference>
<evidence type="ECO:0000256" key="9">
    <source>
        <dbReference type="ARBA" id="ARBA00023136"/>
    </source>
</evidence>
<evidence type="ECO:0000313" key="15">
    <source>
        <dbReference type="EMBL" id="AOO66040.1"/>
    </source>
</evidence>
<feature type="transmembrane region" description="Helical" evidence="12">
    <location>
        <begin position="13"/>
        <end position="36"/>
    </location>
</feature>
<dbReference type="Proteomes" id="UP000094609">
    <property type="component" value="Chromosome"/>
</dbReference>
<keyword evidence="12 14" id="KW-0479">Metal-binding</keyword>
<keyword evidence="12 14" id="KW-0460">Magnesium</keyword>
<dbReference type="UniPathway" id="UPA00219"/>
<comment type="pathway">
    <text evidence="12">Cell wall biogenesis; peptidoglycan biosynthesis.</text>
</comment>
<feature type="transmembrane region" description="Helical" evidence="12">
    <location>
        <begin position="168"/>
        <end position="187"/>
    </location>
</feature>
<feature type="transmembrane region" description="Helical" evidence="12">
    <location>
        <begin position="282"/>
        <end position="305"/>
    </location>
</feature>
<dbReference type="KEGG" id="shal:SHALO_2279"/>
<evidence type="ECO:0000256" key="11">
    <source>
        <dbReference type="ARBA" id="ARBA00023316"/>
    </source>
</evidence>
<evidence type="ECO:0000256" key="10">
    <source>
        <dbReference type="ARBA" id="ARBA00023306"/>
    </source>
</evidence>
<keyword evidence="8 12" id="KW-1133">Transmembrane helix</keyword>
<dbReference type="CDD" id="cd06852">
    <property type="entry name" value="GT_MraY"/>
    <property type="match status" value="1"/>
</dbReference>
<keyword evidence="16" id="KW-1185">Reference proteome</keyword>
<evidence type="ECO:0000256" key="7">
    <source>
        <dbReference type="ARBA" id="ARBA00022984"/>
    </source>
</evidence>
<feature type="transmembrane region" description="Helical" evidence="12">
    <location>
        <begin position="332"/>
        <end position="351"/>
    </location>
</feature>
<name>A0A1D7TM50_9BACT</name>
<keyword evidence="6 12" id="KW-0133">Cell shape</keyword>
<dbReference type="PROSITE" id="PS01348">
    <property type="entry name" value="MRAY_2"/>
    <property type="match status" value="1"/>
</dbReference>
<evidence type="ECO:0000313" key="16">
    <source>
        <dbReference type="Proteomes" id="UP000094609"/>
    </source>
</evidence>
<keyword evidence="7 12" id="KW-0573">Peptidoglycan synthesis</keyword>
<dbReference type="EMBL" id="CP017111">
    <property type="protein sequence ID" value="AOO66040.1"/>
    <property type="molecule type" value="Genomic_DNA"/>
</dbReference>
<feature type="transmembrane region" description="Helical" evidence="12">
    <location>
        <begin position="90"/>
        <end position="109"/>
    </location>
</feature>